<feature type="transmembrane region" description="Helical" evidence="1">
    <location>
        <begin position="93"/>
        <end position="112"/>
    </location>
</feature>
<feature type="transmembrane region" description="Helical" evidence="1">
    <location>
        <begin position="236"/>
        <end position="256"/>
    </location>
</feature>
<reference evidence="2 3" key="1">
    <citation type="submission" date="2018-07" db="EMBL/GenBank/DDBJ databases">
        <title>Genome sequences of Haloplanus sp. CBA1112.</title>
        <authorList>
            <person name="Kim Y.B."/>
            <person name="Roh S.W."/>
        </authorList>
    </citation>
    <scope>NUCLEOTIDE SEQUENCE [LARGE SCALE GENOMIC DNA]</scope>
    <source>
        <strain evidence="2 3">CBA1112</strain>
    </source>
</reference>
<evidence type="ECO:0000313" key="2">
    <source>
        <dbReference type="EMBL" id="AXG09647.1"/>
    </source>
</evidence>
<feature type="transmembrane region" description="Helical" evidence="1">
    <location>
        <begin position="176"/>
        <end position="200"/>
    </location>
</feature>
<feature type="transmembrane region" description="Helical" evidence="1">
    <location>
        <begin position="61"/>
        <end position="81"/>
    </location>
</feature>
<dbReference type="RefSeq" id="WP_114605497.1">
    <property type="nucleotide sequence ID" value="NZ_CP031148.1"/>
</dbReference>
<feature type="transmembrane region" description="Helical" evidence="1">
    <location>
        <begin position="133"/>
        <end position="156"/>
    </location>
</feature>
<accession>A0A345EBS5</accession>
<dbReference type="KEGG" id="haq:DU484_07080"/>
<name>A0A345EBS5_9EURY</name>
<feature type="transmembrane region" description="Helical" evidence="1">
    <location>
        <begin position="268"/>
        <end position="289"/>
    </location>
</feature>
<organism evidence="2 3">
    <name type="scientific">Haloplanus rubicundus</name>
    <dbReference type="NCBI Taxonomy" id="1547898"/>
    <lineage>
        <taxon>Archaea</taxon>
        <taxon>Methanobacteriati</taxon>
        <taxon>Methanobacteriota</taxon>
        <taxon>Stenosarchaea group</taxon>
        <taxon>Halobacteria</taxon>
        <taxon>Halobacteriales</taxon>
        <taxon>Haloferacaceae</taxon>
        <taxon>Haloplanus</taxon>
    </lineage>
</organism>
<proteinExistence type="predicted"/>
<sequence>MSDQSSESLHSGVFDGTEVKVTSNQPLIEPFADDLWLDRLARRIGFGWLSRRLPGNLPPSYLFAVILVGTIVPTINIYAYLAGDPVVYIENPLFVLQPLAIVGGVFGARALRRRYHRVTQEMNLEERADDPEPLLNIVPTWLPWILFAAALLQIGARVWALGGFSAIYREGGLTMVVGWGILNPLWSVLAVQFVAVYLAIEIIAPWRLYKSDIGVDFLDPEGLGGLRPIGELVKHAYYYMVAGLIAFALVVYGPIVSAASWGPTATTSLVFTVIWLGTVVTVAFAVFILHQFMREEKRQELHRLDQMFRETVDNPWDIKRYNVDEKKQAFVKELQQRTETVSATREYPATFSIWSQLLISIVLPKAVQLLLATV</sequence>
<gene>
    <name evidence="2" type="ORF">DU484_07080</name>
</gene>
<dbReference type="Proteomes" id="UP000252985">
    <property type="component" value="Chromosome"/>
</dbReference>
<protein>
    <submittedName>
        <fullName evidence="2">Uncharacterized protein</fullName>
    </submittedName>
</protein>
<keyword evidence="1" id="KW-1133">Transmembrane helix</keyword>
<dbReference type="EMBL" id="CP031148">
    <property type="protein sequence ID" value="AXG09647.1"/>
    <property type="molecule type" value="Genomic_DNA"/>
</dbReference>
<keyword evidence="1" id="KW-0812">Transmembrane</keyword>
<dbReference type="AlphaFoldDB" id="A0A345EBS5"/>
<dbReference type="GeneID" id="37286728"/>
<evidence type="ECO:0000313" key="3">
    <source>
        <dbReference type="Proteomes" id="UP000252985"/>
    </source>
</evidence>
<keyword evidence="1" id="KW-0472">Membrane</keyword>
<evidence type="ECO:0000256" key="1">
    <source>
        <dbReference type="SAM" id="Phobius"/>
    </source>
</evidence>